<evidence type="ECO:0000313" key="4">
    <source>
        <dbReference type="Proteomes" id="UP000250572"/>
    </source>
</evidence>
<keyword evidence="1" id="KW-0175">Coiled coil</keyword>
<proteinExistence type="predicted"/>
<feature type="region of interest" description="Disordered" evidence="2">
    <location>
        <begin position="421"/>
        <end position="451"/>
    </location>
</feature>
<sequence>MKSESPMRASEQNKDLERERENVRLTLLDSLSALQDPSRCTPLHFSEKLSEELLHSTVELQKTKEEKNHLTQLLIHKLINHVIVALYVSREQKTQWDEQLFKQEETEKEYGQKLHRLTEEVEEENKKWLLCQQRCDAMEKQLLSWEQREEELNQKWHAAGEEVTQTREVLEKIQQENKELIKERDILIESHDRAMISMKYNHSKELASMLASSLKEERLQSSLHLQTKLEELGREVDLQLKTEREKSQALLSELQLKLEEERLTVQRLRRELQQERKGRDDERRKEEAERREEEGHRHGEQKLKKATSELALIAEKNATLKEQVEFLQDTVWKECEEREELTAALSQAQQELFGLQSIMSPKSSAGSFPDPQETQATPGNEHVYLQGNAGGPLPCSPASLQPPSACTDKDRGLHIEMVGAKESLKSRMGGGAVGGAKKQEGKLPRLKTSTREREVRRKVRLMMGKTEML</sequence>
<reference evidence="3 4" key="1">
    <citation type="journal article" date="2018" name="G3 (Bethesda)">
        <title>A High-Quality Reference Genome for the Invasive Mosquitofish Gambusia affinis Using a Chicago Library.</title>
        <authorList>
            <person name="Hoffberg S.L."/>
            <person name="Troendle N.J."/>
            <person name="Glenn T.C."/>
            <person name="Mahmud O."/>
            <person name="Louha S."/>
            <person name="Chalopin D."/>
            <person name="Bennetzen J.L."/>
            <person name="Mauricio R."/>
        </authorList>
    </citation>
    <scope>NUCLEOTIDE SEQUENCE [LARGE SCALE GENOMIC DNA]</scope>
    <source>
        <strain evidence="3">NE01/NJP1002.9</strain>
        <tissue evidence="3">Muscle</tissue>
    </source>
</reference>
<feature type="region of interest" description="Disordered" evidence="2">
    <location>
        <begin position="273"/>
        <end position="305"/>
    </location>
</feature>
<feature type="compositionally biased region" description="Polar residues" evidence="2">
    <location>
        <begin position="360"/>
        <end position="378"/>
    </location>
</feature>
<dbReference type="AlphaFoldDB" id="A0A315V9Z7"/>
<accession>A0A315V9Z7</accession>
<name>A0A315V9Z7_GAMAF</name>
<evidence type="ECO:0000256" key="1">
    <source>
        <dbReference type="SAM" id="Coils"/>
    </source>
</evidence>
<feature type="compositionally biased region" description="Basic and acidic residues" evidence="2">
    <location>
        <begin position="437"/>
        <end position="451"/>
    </location>
</feature>
<organism evidence="3 4">
    <name type="scientific">Gambusia affinis</name>
    <name type="common">Western mosquitofish</name>
    <name type="synonym">Heterandria affinis</name>
    <dbReference type="NCBI Taxonomy" id="33528"/>
    <lineage>
        <taxon>Eukaryota</taxon>
        <taxon>Metazoa</taxon>
        <taxon>Chordata</taxon>
        <taxon>Craniata</taxon>
        <taxon>Vertebrata</taxon>
        <taxon>Euteleostomi</taxon>
        <taxon>Actinopterygii</taxon>
        <taxon>Neopterygii</taxon>
        <taxon>Teleostei</taxon>
        <taxon>Neoteleostei</taxon>
        <taxon>Acanthomorphata</taxon>
        <taxon>Ovalentaria</taxon>
        <taxon>Atherinomorphae</taxon>
        <taxon>Cyprinodontiformes</taxon>
        <taxon>Poeciliidae</taxon>
        <taxon>Poeciliinae</taxon>
        <taxon>Gambusia</taxon>
    </lineage>
</organism>
<dbReference type="Proteomes" id="UP000250572">
    <property type="component" value="Unassembled WGS sequence"/>
</dbReference>
<dbReference type="EMBL" id="NHOQ01001971">
    <property type="protein sequence ID" value="PWA20195.1"/>
    <property type="molecule type" value="Genomic_DNA"/>
</dbReference>
<protein>
    <submittedName>
        <fullName evidence="3">Uncharacterized protein</fullName>
    </submittedName>
</protein>
<gene>
    <name evidence="3" type="ORF">CCH79_00003665</name>
</gene>
<evidence type="ECO:0000313" key="3">
    <source>
        <dbReference type="EMBL" id="PWA20195.1"/>
    </source>
</evidence>
<evidence type="ECO:0000256" key="2">
    <source>
        <dbReference type="SAM" id="MobiDB-lite"/>
    </source>
</evidence>
<comment type="caution">
    <text evidence="3">The sequence shown here is derived from an EMBL/GenBank/DDBJ whole genome shotgun (WGS) entry which is preliminary data.</text>
</comment>
<feature type="region of interest" description="Disordered" evidence="2">
    <location>
        <begin position="360"/>
        <end position="405"/>
    </location>
</feature>
<keyword evidence="4" id="KW-1185">Reference proteome</keyword>
<feature type="coiled-coil region" evidence="1">
    <location>
        <begin position="107"/>
        <end position="190"/>
    </location>
</feature>
<feature type="region of interest" description="Disordered" evidence="2">
    <location>
        <begin position="1"/>
        <end position="21"/>
    </location>
</feature>